<gene>
    <name evidence="3" type="ORF">ACFQO6_15765</name>
</gene>
<keyword evidence="2" id="KW-0732">Signal</keyword>
<feature type="chain" id="PRO_5045693261" description="LppX_LprAFG lipoprotein" evidence="2">
    <location>
        <begin position="28"/>
        <end position="288"/>
    </location>
</feature>
<feature type="signal peptide" evidence="2">
    <location>
        <begin position="1"/>
        <end position="27"/>
    </location>
</feature>
<feature type="region of interest" description="Disordered" evidence="1">
    <location>
        <begin position="24"/>
        <end position="71"/>
    </location>
</feature>
<evidence type="ECO:0008006" key="5">
    <source>
        <dbReference type="Google" id="ProtNLM"/>
    </source>
</evidence>
<sequence length="288" mass="30550">MRVTSLARRLGTAALVLSIGASLTACSDDGGTTDSSSSATDEGTDDSADESTEEPSEDESETPDEASLAELTSDDFYPSVMAAMREAESFNFETVAGVAGQEQKMAGQARFSDAGIEMMASSTGAQAMEMILLGKAMYMKSPDFGTGDKWIKIDLSDPDSLFGMIGKAADPEVMFKAMESPKKLELLGTEDVDGVPTNHYRITMDPSQYLKAMEFPAAMADMLPKELVTEMWVDGDSLPRRFTQTIEVPATAGGAPTSTTTEGTYSDFGTDVEIEAPPAAQVTEAPGM</sequence>
<dbReference type="InterPro" id="IPR029046">
    <property type="entry name" value="LolA/LolB/LppX"/>
</dbReference>
<comment type="caution">
    <text evidence="3">The sequence shown here is derived from an EMBL/GenBank/DDBJ whole genome shotgun (WGS) entry which is preliminary data.</text>
</comment>
<reference evidence="4" key="1">
    <citation type="journal article" date="2019" name="Int. J. Syst. Evol. Microbiol.">
        <title>The Global Catalogue of Microorganisms (GCM) 10K type strain sequencing project: providing services to taxonomists for standard genome sequencing and annotation.</title>
        <authorList>
            <consortium name="The Broad Institute Genomics Platform"/>
            <consortium name="The Broad Institute Genome Sequencing Center for Infectious Disease"/>
            <person name="Wu L."/>
            <person name="Ma J."/>
        </authorList>
    </citation>
    <scope>NUCLEOTIDE SEQUENCE [LARGE SCALE GENOMIC DNA]</scope>
    <source>
        <strain evidence="4">FCH27</strain>
    </source>
</reference>
<dbReference type="EMBL" id="JBHTCH010000020">
    <property type="protein sequence ID" value="MFC7361728.1"/>
    <property type="molecule type" value="Genomic_DNA"/>
</dbReference>
<dbReference type="RefSeq" id="WP_255892176.1">
    <property type="nucleotide sequence ID" value="NZ_JAFMZM010000006.1"/>
</dbReference>
<proteinExistence type="predicted"/>
<protein>
    <recommendedName>
        <fullName evidence="5">LppX_LprAFG lipoprotein</fullName>
    </recommendedName>
</protein>
<dbReference type="Gene3D" id="2.50.20.20">
    <property type="match status" value="1"/>
</dbReference>
<name>A0ABW2N436_9ACTN</name>
<evidence type="ECO:0000256" key="1">
    <source>
        <dbReference type="SAM" id="MobiDB-lite"/>
    </source>
</evidence>
<dbReference type="SUPFAM" id="SSF89392">
    <property type="entry name" value="Prokaryotic lipoproteins and lipoprotein localization factors"/>
    <property type="match status" value="1"/>
</dbReference>
<organism evidence="3 4">
    <name type="scientific">Nocardioides astragali</name>
    <dbReference type="NCBI Taxonomy" id="1776736"/>
    <lineage>
        <taxon>Bacteria</taxon>
        <taxon>Bacillati</taxon>
        <taxon>Actinomycetota</taxon>
        <taxon>Actinomycetes</taxon>
        <taxon>Propionibacteriales</taxon>
        <taxon>Nocardioidaceae</taxon>
        <taxon>Nocardioides</taxon>
    </lineage>
</organism>
<dbReference type="PROSITE" id="PS51257">
    <property type="entry name" value="PROKAR_LIPOPROTEIN"/>
    <property type="match status" value="1"/>
</dbReference>
<feature type="compositionally biased region" description="Low complexity" evidence="1">
    <location>
        <begin position="27"/>
        <end position="41"/>
    </location>
</feature>
<evidence type="ECO:0000313" key="4">
    <source>
        <dbReference type="Proteomes" id="UP001596524"/>
    </source>
</evidence>
<feature type="compositionally biased region" description="Acidic residues" evidence="1">
    <location>
        <begin position="42"/>
        <end position="64"/>
    </location>
</feature>
<keyword evidence="4" id="KW-1185">Reference proteome</keyword>
<accession>A0ABW2N436</accession>
<evidence type="ECO:0000313" key="3">
    <source>
        <dbReference type="EMBL" id="MFC7361728.1"/>
    </source>
</evidence>
<dbReference type="Proteomes" id="UP001596524">
    <property type="component" value="Unassembled WGS sequence"/>
</dbReference>
<evidence type="ECO:0000256" key="2">
    <source>
        <dbReference type="SAM" id="SignalP"/>
    </source>
</evidence>